<proteinExistence type="predicted"/>
<dbReference type="Proteomes" id="UP000000724">
    <property type="component" value="Contig Pc00c13"/>
</dbReference>
<gene>
    <name evidence="1" type="ORF">Pc13g03820</name>
    <name evidence="1" type="ORF">PCH_Pc13g03820</name>
</gene>
<organism evidence="1 2">
    <name type="scientific">Penicillium rubens (strain ATCC 28089 / DSM 1075 / NRRL 1951 / Wisconsin 54-1255)</name>
    <name type="common">Penicillium chrysogenum</name>
    <dbReference type="NCBI Taxonomy" id="500485"/>
    <lineage>
        <taxon>Eukaryota</taxon>
        <taxon>Fungi</taxon>
        <taxon>Dikarya</taxon>
        <taxon>Ascomycota</taxon>
        <taxon>Pezizomycotina</taxon>
        <taxon>Eurotiomycetes</taxon>
        <taxon>Eurotiomycetidae</taxon>
        <taxon>Eurotiales</taxon>
        <taxon>Aspergillaceae</taxon>
        <taxon>Penicillium</taxon>
        <taxon>Penicillium chrysogenum species complex</taxon>
    </lineage>
</organism>
<keyword evidence="2" id="KW-1185">Reference proteome</keyword>
<sequence>MLKLPTSGRPTAWSATTTSRLACQFRFSASYMAAGWLEDSAIAPPRGDALSVDEICSVGTPWCKESDKVNYDPDSKQRNVVTARVLPIMTYHVPDIVLGRWQNLTA</sequence>
<protein>
    <submittedName>
        <fullName evidence="1">Uncharacterized protein</fullName>
    </submittedName>
</protein>
<accession>B6H223</accession>
<evidence type="ECO:0000313" key="1">
    <source>
        <dbReference type="EMBL" id="CAP91451.1"/>
    </source>
</evidence>
<name>B6H223_PENRW</name>
<reference evidence="1 2" key="1">
    <citation type="journal article" date="2008" name="Nat. Biotechnol.">
        <title>Genome sequencing and analysis of the filamentous fungus Penicillium chrysogenum.</title>
        <authorList>
            <person name="van den Berg M.A."/>
            <person name="Albang R."/>
            <person name="Albermann K."/>
            <person name="Badger J.H."/>
            <person name="Daran J.-M."/>
            <person name="Driessen A.J.M."/>
            <person name="Garcia-Estrada C."/>
            <person name="Fedorova N.D."/>
            <person name="Harris D.M."/>
            <person name="Heijne W.H.M."/>
            <person name="Joardar V.S."/>
            <person name="Kiel J.A.K.W."/>
            <person name="Kovalchuk A."/>
            <person name="Martin J.F."/>
            <person name="Nierman W.C."/>
            <person name="Nijland J.G."/>
            <person name="Pronk J.T."/>
            <person name="Roubos J.A."/>
            <person name="van der Klei I.J."/>
            <person name="van Peij N.N.M.E."/>
            <person name="Veenhuis M."/>
            <person name="von Doehren H."/>
            <person name="Wagner C."/>
            <person name="Wortman J.R."/>
            <person name="Bovenberg R.A.L."/>
        </authorList>
    </citation>
    <scope>NUCLEOTIDE SEQUENCE [LARGE SCALE GENOMIC DNA]</scope>
    <source>
        <strain evidence="2">ATCC 28089 / DSM 1075 / NRRL 1951 / Wisconsin 54-1255</strain>
    </source>
</reference>
<dbReference type="AlphaFoldDB" id="B6H223"/>
<dbReference type="HOGENOM" id="CLU_2224087_0_0_1"/>
<dbReference type="EMBL" id="AM920428">
    <property type="protein sequence ID" value="CAP91451.1"/>
    <property type="molecule type" value="Genomic_DNA"/>
</dbReference>
<evidence type="ECO:0000313" key="2">
    <source>
        <dbReference type="Proteomes" id="UP000000724"/>
    </source>
</evidence>
<dbReference type="VEuPathDB" id="FungiDB:PCH_Pc13g03820"/>